<evidence type="ECO:0000256" key="2">
    <source>
        <dbReference type="ARBA" id="ARBA00023002"/>
    </source>
</evidence>
<reference evidence="3" key="1">
    <citation type="submission" date="2017-05" db="EMBL/GenBank/DDBJ databases">
        <authorList>
            <person name="Varghese N."/>
            <person name="Submissions S."/>
        </authorList>
    </citation>
    <scope>NUCLEOTIDE SEQUENCE</scope>
    <source>
        <strain evidence="3">Su22</strain>
    </source>
</reference>
<organism evidence="3 4">
    <name type="scientific">Anoxynatronum buryatiense</name>
    <dbReference type="NCBI Taxonomy" id="489973"/>
    <lineage>
        <taxon>Bacteria</taxon>
        <taxon>Bacillati</taxon>
        <taxon>Bacillota</taxon>
        <taxon>Clostridia</taxon>
        <taxon>Eubacteriales</taxon>
        <taxon>Clostridiaceae</taxon>
        <taxon>Anoxynatronum</taxon>
    </lineage>
</organism>
<protein>
    <submittedName>
        <fullName evidence="3">Glycine reductase</fullName>
    </submittedName>
</protein>
<evidence type="ECO:0000256" key="1">
    <source>
        <dbReference type="ARBA" id="ARBA00022933"/>
    </source>
</evidence>
<sequence>MKKAILYLNQFFGQVGGEDMADHTPEIREGLVGPAMELDKQLGDDIQVTHTIICGDNFMGSRQEEAIDMIKDFLKDKEVDFFFAGPAFRAGRYGAACGHAGRAVQQMFPDAVVITSMDEENPGVEMFRKDMFIFRGGASAAAMRNDLKAMAQFAQKLARGEEITSAKEEGYFGRGKRKQYFLNPPVPATERVIDMLLKKINGEAYETELPVPVTDLVPVAPPVAPDKLSEATIAIVTSGGIVPVGNPDRIQSASATKWGKYDVSGMDDLKAGEYQTIHAGFDPMAANADPDVIVPLDAMRQYEKEGKIKKMFHYFYSTVGTGTTQKEAARMGREIAAELKESGVDGVLLVAT</sequence>
<dbReference type="InterPro" id="IPR010187">
    <property type="entry name" value="Various_sel_PB"/>
</dbReference>
<evidence type="ECO:0000313" key="3">
    <source>
        <dbReference type="EMBL" id="SMP52057.1"/>
    </source>
</evidence>
<dbReference type="Proteomes" id="UP001158066">
    <property type="component" value="Unassembled WGS sequence"/>
</dbReference>
<dbReference type="GO" id="GO:0050485">
    <property type="term" value="F:oxidoreductase activity, acting on X-H and Y-H to form an X-Y bond, with a disulfide as acceptor"/>
    <property type="evidence" value="ECO:0007669"/>
    <property type="project" value="InterPro"/>
</dbReference>
<keyword evidence="2" id="KW-0560">Oxidoreductase</keyword>
<keyword evidence="4" id="KW-1185">Reference proteome</keyword>
<comment type="caution">
    <text evidence="3">The sequence shown here is derived from an EMBL/GenBank/DDBJ whole genome shotgun (WGS) entry which is preliminary data.</text>
</comment>
<dbReference type="NCBIfam" id="TIGR01918">
    <property type="entry name" value="various_sel_PB"/>
    <property type="match status" value="1"/>
</dbReference>
<name>A0AA46AIN2_9CLOT</name>
<dbReference type="EMBL" id="FXUF01000004">
    <property type="protein sequence ID" value="SMP52057.1"/>
    <property type="molecule type" value="Genomic_DNA"/>
</dbReference>
<proteinExistence type="predicted"/>
<gene>
    <name evidence="3" type="ORF">SAMN06296020_104174</name>
</gene>
<accession>A0AA46AIN2</accession>
<keyword evidence="1" id="KW-0712">Selenocysteine</keyword>
<dbReference type="Pfam" id="PF07355">
    <property type="entry name" value="GRDB"/>
    <property type="match status" value="1"/>
</dbReference>
<dbReference type="AlphaFoldDB" id="A0AA46AIN2"/>
<evidence type="ECO:0000313" key="4">
    <source>
        <dbReference type="Proteomes" id="UP001158066"/>
    </source>
</evidence>